<comment type="caution">
    <text evidence="1">The sequence shown here is derived from an EMBL/GenBank/DDBJ whole genome shotgun (WGS) entry which is preliminary data.</text>
</comment>
<sequence length="208" mass="22970">MIWCLRADLNRADAYSGSDLWDDRGSGRPTDISIWSVIPDTVGITGSEKCLTQTTSIPIFADTFRANMSYSLPNLSLAYVPQLTLRKAYASFEAAVPNITPTTIPNVGDKYSLLEQASVSLPFTAYFNPEGTRSIQGIRNPFVQVSRLAAYVVEGVWENKSSSTYTREQRIKYGVSKTQTQEMTHSVGIEVSASGGFKLAEWSITLNY</sequence>
<evidence type="ECO:0000313" key="1">
    <source>
        <dbReference type="EMBL" id="TGO81011.1"/>
    </source>
</evidence>
<keyword evidence="2" id="KW-1185">Reference proteome</keyword>
<name>A0A4Z1K4F8_9HELO</name>
<organism evidence="1 2">
    <name type="scientific">Botrytis porri</name>
    <dbReference type="NCBI Taxonomy" id="87229"/>
    <lineage>
        <taxon>Eukaryota</taxon>
        <taxon>Fungi</taxon>
        <taxon>Dikarya</taxon>
        <taxon>Ascomycota</taxon>
        <taxon>Pezizomycotina</taxon>
        <taxon>Leotiomycetes</taxon>
        <taxon>Helotiales</taxon>
        <taxon>Sclerotiniaceae</taxon>
        <taxon>Botrytis</taxon>
    </lineage>
</organism>
<evidence type="ECO:0000313" key="2">
    <source>
        <dbReference type="Proteomes" id="UP000297280"/>
    </source>
</evidence>
<dbReference type="EMBL" id="PQXO01001421">
    <property type="protein sequence ID" value="TGO81011.1"/>
    <property type="molecule type" value="Genomic_DNA"/>
</dbReference>
<reference evidence="1 2" key="1">
    <citation type="submission" date="2017-12" db="EMBL/GenBank/DDBJ databases">
        <title>Comparative genomics of Botrytis spp.</title>
        <authorList>
            <person name="Valero-Jimenez C.A."/>
            <person name="Tapia P."/>
            <person name="Veloso J."/>
            <person name="Silva-Moreno E."/>
            <person name="Staats M."/>
            <person name="Valdes J.H."/>
            <person name="Van Kan J.A.L."/>
        </authorList>
    </citation>
    <scope>NUCLEOTIDE SEQUENCE [LARGE SCALE GENOMIC DNA]</scope>
    <source>
        <strain evidence="1 2">MUCL3349</strain>
    </source>
</reference>
<dbReference type="Proteomes" id="UP000297280">
    <property type="component" value="Unassembled WGS sequence"/>
</dbReference>
<proteinExistence type="predicted"/>
<gene>
    <name evidence="1" type="ORF">BPOR_1429g00010</name>
</gene>
<accession>A0A4Z1K4F8</accession>
<protein>
    <recommendedName>
        <fullName evidence="3">Insecticidal crystal toxin domain-containing protein</fullName>
    </recommendedName>
</protein>
<evidence type="ECO:0008006" key="3">
    <source>
        <dbReference type="Google" id="ProtNLM"/>
    </source>
</evidence>
<dbReference type="AlphaFoldDB" id="A0A4Z1K4F8"/>